<reference evidence="4 5" key="1">
    <citation type="journal article" date="2016" name="Nat. Commun.">
        <title>Thousands of microbial genomes shed light on interconnected biogeochemical processes in an aquifer system.</title>
        <authorList>
            <person name="Anantharaman K."/>
            <person name="Brown C.T."/>
            <person name="Hug L.A."/>
            <person name="Sharon I."/>
            <person name="Castelle C.J."/>
            <person name="Probst A.J."/>
            <person name="Thomas B.C."/>
            <person name="Singh A."/>
            <person name="Wilkins M.J."/>
            <person name="Karaoz U."/>
            <person name="Brodie E.L."/>
            <person name="Williams K.H."/>
            <person name="Hubbard S.S."/>
            <person name="Banfield J.F."/>
        </authorList>
    </citation>
    <scope>NUCLEOTIDE SEQUENCE [LARGE SCALE GENOMIC DNA]</scope>
</reference>
<organism evidence="4 5">
    <name type="scientific">Candidatus Edwardsbacteria bacterium GWF2_54_11</name>
    <dbReference type="NCBI Taxonomy" id="1817851"/>
    <lineage>
        <taxon>Bacteria</taxon>
        <taxon>Candidatus Edwardsiibacteriota</taxon>
    </lineage>
</organism>
<protein>
    <submittedName>
        <fullName evidence="4">ADP-ribose pyrophosphatase</fullName>
    </submittedName>
</protein>
<dbReference type="InterPro" id="IPR020084">
    <property type="entry name" value="NUDIX_hydrolase_CS"/>
</dbReference>
<dbReference type="InterPro" id="IPR000086">
    <property type="entry name" value="NUDIX_hydrolase_dom"/>
</dbReference>
<evidence type="ECO:0000313" key="4">
    <source>
        <dbReference type="EMBL" id="OGF10535.1"/>
    </source>
</evidence>
<comment type="caution">
    <text evidence="4">The sequence shown here is derived from an EMBL/GenBank/DDBJ whole genome shotgun (WGS) entry which is preliminary data.</text>
</comment>
<dbReference type="Proteomes" id="UP000177230">
    <property type="component" value="Unassembled WGS sequence"/>
</dbReference>
<dbReference type="GO" id="GO:0004081">
    <property type="term" value="F:bis(5'-nucleosyl)-tetraphosphatase (asymmetrical) activity"/>
    <property type="evidence" value="ECO:0007669"/>
    <property type="project" value="TreeGrafter"/>
</dbReference>
<name>A0A1F5R825_9BACT</name>
<dbReference type="PANTHER" id="PTHR21340:SF0">
    <property type="entry name" value="BIS(5'-NUCLEOSYL)-TETRAPHOSPHATASE [ASYMMETRICAL]"/>
    <property type="match status" value="1"/>
</dbReference>
<dbReference type="SUPFAM" id="SSF55811">
    <property type="entry name" value="Nudix"/>
    <property type="match status" value="1"/>
</dbReference>
<dbReference type="PROSITE" id="PS00893">
    <property type="entry name" value="NUDIX_BOX"/>
    <property type="match status" value="1"/>
</dbReference>
<dbReference type="InterPro" id="IPR015797">
    <property type="entry name" value="NUDIX_hydrolase-like_dom_sf"/>
</dbReference>
<keyword evidence="1 2" id="KW-0378">Hydrolase</keyword>
<dbReference type="AlphaFoldDB" id="A0A1F5R825"/>
<comment type="similarity">
    <text evidence="2">Belongs to the Nudix hydrolase family.</text>
</comment>
<dbReference type="InterPro" id="IPR020476">
    <property type="entry name" value="Nudix_hydrolase"/>
</dbReference>
<dbReference type="PROSITE" id="PS51462">
    <property type="entry name" value="NUDIX"/>
    <property type="match status" value="1"/>
</dbReference>
<dbReference type="PANTHER" id="PTHR21340">
    <property type="entry name" value="DIADENOSINE 5,5-P1,P4-TETRAPHOSPHATE PYROPHOSPHOHYDROLASE MUTT"/>
    <property type="match status" value="1"/>
</dbReference>
<dbReference type="EMBL" id="MFFM01000038">
    <property type="protein sequence ID" value="OGF10535.1"/>
    <property type="molecule type" value="Genomic_DNA"/>
</dbReference>
<sequence length="152" mass="17399">MRIDQSWYVKPPGIAEHTSCGGVVVRKVGDRILVALVTEPGFKEYILPKGHVESGENLEQAARREIAEEAGFTELKLVKSLGSIGRLDFRKRSWGTMHYFLFTTSQEETSPSDPEHQYIVKWFPIDALPEMFWPEQGALIEDNTDMIRKIFE</sequence>
<dbReference type="PRINTS" id="PR00502">
    <property type="entry name" value="NUDIXFAMILY"/>
</dbReference>
<dbReference type="GO" id="GO:0006167">
    <property type="term" value="P:AMP biosynthetic process"/>
    <property type="evidence" value="ECO:0007669"/>
    <property type="project" value="TreeGrafter"/>
</dbReference>
<evidence type="ECO:0000259" key="3">
    <source>
        <dbReference type="PROSITE" id="PS51462"/>
    </source>
</evidence>
<gene>
    <name evidence="4" type="ORF">A2024_09315</name>
</gene>
<dbReference type="Pfam" id="PF00293">
    <property type="entry name" value="NUDIX"/>
    <property type="match status" value="1"/>
</dbReference>
<proteinExistence type="inferred from homology"/>
<dbReference type="InterPro" id="IPR051325">
    <property type="entry name" value="Nudix_hydrolase_domain"/>
</dbReference>
<evidence type="ECO:0000313" key="5">
    <source>
        <dbReference type="Proteomes" id="UP000177230"/>
    </source>
</evidence>
<evidence type="ECO:0000256" key="2">
    <source>
        <dbReference type="RuleBase" id="RU003476"/>
    </source>
</evidence>
<feature type="domain" description="Nudix hydrolase" evidence="3">
    <location>
        <begin position="15"/>
        <end position="145"/>
    </location>
</feature>
<dbReference type="Gene3D" id="3.90.79.10">
    <property type="entry name" value="Nucleoside Triphosphate Pyrophosphohydrolase"/>
    <property type="match status" value="1"/>
</dbReference>
<evidence type="ECO:0000256" key="1">
    <source>
        <dbReference type="ARBA" id="ARBA00022801"/>
    </source>
</evidence>
<dbReference type="GO" id="GO:0006754">
    <property type="term" value="P:ATP biosynthetic process"/>
    <property type="evidence" value="ECO:0007669"/>
    <property type="project" value="TreeGrafter"/>
</dbReference>
<accession>A0A1F5R825</accession>